<evidence type="ECO:0000259" key="1">
    <source>
        <dbReference type="PROSITE" id="PS51186"/>
    </source>
</evidence>
<dbReference type="SUPFAM" id="SSF55729">
    <property type="entry name" value="Acyl-CoA N-acyltransferases (Nat)"/>
    <property type="match status" value="1"/>
</dbReference>
<feature type="domain" description="N-acetyltransferase" evidence="1">
    <location>
        <begin position="105"/>
        <end position="292"/>
    </location>
</feature>
<dbReference type="GO" id="GO:0016747">
    <property type="term" value="F:acyltransferase activity, transferring groups other than amino-acyl groups"/>
    <property type="evidence" value="ECO:0007669"/>
    <property type="project" value="InterPro"/>
</dbReference>
<keyword evidence="3" id="KW-1185">Reference proteome</keyword>
<sequence>MKMITLKQPEFIPTLHRRYRNFCEPRRRCTSIPILNSWSPNSQSRKNEEISVEVQKPFIPEHDDPAAPTQSVLQFNKQQRSDQECDDINKIEFGRFVTREAVIDEEYWTAAWLRAESHWEDRPDDRYTESYKRKFADQEFNSIKRRCKGQQFQKCSCIVAVKKKKKNVKQTVLKSVVGTLDLSIRHLLQGESFPGEQEKAPMFSKLRSTTQRYGYVANLCVAKSARRQGIASNLLEFAIFSAKSSGIAQLFVHVHKENKPAGELYKKTGFQMVEMSTTQMLAEENYLLCLKT</sequence>
<dbReference type="CDD" id="cd04301">
    <property type="entry name" value="NAT_SF"/>
    <property type="match status" value="1"/>
</dbReference>
<protein>
    <recommendedName>
        <fullName evidence="1">N-acetyltransferase domain-containing protein</fullName>
    </recommendedName>
</protein>
<dbReference type="Gene3D" id="3.40.630.30">
    <property type="match status" value="1"/>
</dbReference>
<evidence type="ECO:0000313" key="3">
    <source>
        <dbReference type="Proteomes" id="UP000541444"/>
    </source>
</evidence>
<dbReference type="Proteomes" id="UP000541444">
    <property type="component" value="Unassembled WGS sequence"/>
</dbReference>
<dbReference type="OrthoDB" id="41532at2759"/>
<dbReference type="AlphaFoldDB" id="A0A7J7LD57"/>
<dbReference type="PANTHER" id="PTHR47426:SF3">
    <property type="entry name" value="GCN5-RELATED N-ACETYLTRANSFERASE 6, CHLOROPLASTIC"/>
    <property type="match status" value="1"/>
</dbReference>
<reference evidence="2 3" key="1">
    <citation type="journal article" date="2020" name="IScience">
        <title>Genome Sequencing of the Endangered Kingdonia uniflora (Circaeasteraceae, Ranunculales) Reveals Potential Mechanisms of Evolutionary Specialization.</title>
        <authorList>
            <person name="Sun Y."/>
            <person name="Deng T."/>
            <person name="Zhang A."/>
            <person name="Moore M.J."/>
            <person name="Landis J.B."/>
            <person name="Lin N."/>
            <person name="Zhang H."/>
            <person name="Zhang X."/>
            <person name="Huang J."/>
            <person name="Zhang X."/>
            <person name="Sun H."/>
            <person name="Wang H."/>
        </authorList>
    </citation>
    <scope>NUCLEOTIDE SEQUENCE [LARGE SCALE GENOMIC DNA]</scope>
    <source>
        <strain evidence="2">TB1705</strain>
        <tissue evidence="2">Leaf</tissue>
    </source>
</reference>
<dbReference type="Pfam" id="PF00583">
    <property type="entry name" value="Acetyltransf_1"/>
    <property type="match status" value="1"/>
</dbReference>
<name>A0A7J7LD57_9MAGN</name>
<organism evidence="2 3">
    <name type="scientific">Kingdonia uniflora</name>
    <dbReference type="NCBI Taxonomy" id="39325"/>
    <lineage>
        <taxon>Eukaryota</taxon>
        <taxon>Viridiplantae</taxon>
        <taxon>Streptophyta</taxon>
        <taxon>Embryophyta</taxon>
        <taxon>Tracheophyta</taxon>
        <taxon>Spermatophyta</taxon>
        <taxon>Magnoliopsida</taxon>
        <taxon>Ranunculales</taxon>
        <taxon>Circaeasteraceae</taxon>
        <taxon>Kingdonia</taxon>
    </lineage>
</organism>
<dbReference type="InterPro" id="IPR016181">
    <property type="entry name" value="Acyl_CoA_acyltransferase"/>
</dbReference>
<dbReference type="PANTHER" id="PTHR47426">
    <property type="entry name" value="ACYL-COA N-ACYLTRANSFERASES (NAT) SUPERFAMILY PROTEIN"/>
    <property type="match status" value="1"/>
</dbReference>
<evidence type="ECO:0000313" key="2">
    <source>
        <dbReference type="EMBL" id="KAF6140518.1"/>
    </source>
</evidence>
<dbReference type="EMBL" id="JACGCM010002361">
    <property type="protein sequence ID" value="KAF6140518.1"/>
    <property type="molecule type" value="Genomic_DNA"/>
</dbReference>
<gene>
    <name evidence="2" type="ORF">GIB67_035545</name>
</gene>
<dbReference type="PROSITE" id="PS51186">
    <property type="entry name" value="GNAT"/>
    <property type="match status" value="1"/>
</dbReference>
<comment type="caution">
    <text evidence="2">The sequence shown here is derived from an EMBL/GenBank/DDBJ whole genome shotgun (WGS) entry which is preliminary data.</text>
</comment>
<proteinExistence type="predicted"/>
<accession>A0A7J7LD57</accession>
<dbReference type="InterPro" id="IPR000182">
    <property type="entry name" value="GNAT_dom"/>
</dbReference>